<accession>A0A9P6JU77</accession>
<organism evidence="2 3">
    <name type="scientific">Crepidotus variabilis</name>
    <dbReference type="NCBI Taxonomy" id="179855"/>
    <lineage>
        <taxon>Eukaryota</taxon>
        <taxon>Fungi</taxon>
        <taxon>Dikarya</taxon>
        <taxon>Basidiomycota</taxon>
        <taxon>Agaricomycotina</taxon>
        <taxon>Agaricomycetes</taxon>
        <taxon>Agaricomycetidae</taxon>
        <taxon>Agaricales</taxon>
        <taxon>Agaricineae</taxon>
        <taxon>Crepidotaceae</taxon>
        <taxon>Crepidotus</taxon>
    </lineage>
</organism>
<feature type="compositionally biased region" description="Polar residues" evidence="1">
    <location>
        <begin position="134"/>
        <end position="150"/>
    </location>
</feature>
<name>A0A9P6JU77_9AGAR</name>
<dbReference type="AlphaFoldDB" id="A0A9P6JU77"/>
<comment type="caution">
    <text evidence="2">The sequence shown here is derived from an EMBL/GenBank/DDBJ whole genome shotgun (WGS) entry which is preliminary data.</text>
</comment>
<evidence type="ECO:0000313" key="3">
    <source>
        <dbReference type="Proteomes" id="UP000807306"/>
    </source>
</evidence>
<evidence type="ECO:0000313" key="2">
    <source>
        <dbReference type="EMBL" id="KAF9533927.1"/>
    </source>
</evidence>
<dbReference type="Proteomes" id="UP000807306">
    <property type="component" value="Unassembled WGS sequence"/>
</dbReference>
<reference evidence="2" key="1">
    <citation type="submission" date="2020-11" db="EMBL/GenBank/DDBJ databases">
        <authorList>
            <consortium name="DOE Joint Genome Institute"/>
            <person name="Ahrendt S."/>
            <person name="Riley R."/>
            <person name="Andreopoulos W."/>
            <person name="Labutti K."/>
            <person name="Pangilinan J."/>
            <person name="Ruiz-Duenas F.J."/>
            <person name="Barrasa J.M."/>
            <person name="Sanchez-Garcia M."/>
            <person name="Camarero S."/>
            <person name="Miyauchi S."/>
            <person name="Serrano A."/>
            <person name="Linde D."/>
            <person name="Babiker R."/>
            <person name="Drula E."/>
            <person name="Ayuso-Fernandez I."/>
            <person name="Pacheco R."/>
            <person name="Padilla G."/>
            <person name="Ferreira P."/>
            <person name="Barriuso J."/>
            <person name="Kellner H."/>
            <person name="Castanera R."/>
            <person name="Alfaro M."/>
            <person name="Ramirez L."/>
            <person name="Pisabarro A.G."/>
            <person name="Kuo A."/>
            <person name="Tritt A."/>
            <person name="Lipzen A."/>
            <person name="He G."/>
            <person name="Yan M."/>
            <person name="Ng V."/>
            <person name="Cullen D."/>
            <person name="Martin F."/>
            <person name="Rosso M.-N."/>
            <person name="Henrissat B."/>
            <person name="Hibbett D."/>
            <person name="Martinez A.T."/>
            <person name="Grigoriev I.V."/>
        </authorList>
    </citation>
    <scope>NUCLEOTIDE SEQUENCE</scope>
    <source>
        <strain evidence="2">CBS 506.95</strain>
    </source>
</reference>
<dbReference type="EMBL" id="MU157827">
    <property type="protein sequence ID" value="KAF9533927.1"/>
    <property type="molecule type" value="Genomic_DNA"/>
</dbReference>
<keyword evidence="3" id="KW-1185">Reference proteome</keyword>
<protein>
    <submittedName>
        <fullName evidence="2">Uncharacterized protein</fullName>
    </submittedName>
</protein>
<gene>
    <name evidence="2" type="ORF">CPB83DRAFT_416041</name>
</gene>
<evidence type="ECO:0000256" key="1">
    <source>
        <dbReference type="SAM" id="MobiDB-lite"/>
    </source>
</evidence>
<proteinExistence type="predicted"/>
<feature type="region of interest" description="Disordered" evidence="1">
    <location>
        <begin position="130"/>
        <end position="171"/>
    </location>
</feature>
<sequence>MRSWSTYCPLPCNTDPNSSQHTSLNYDTHNNEDGCSYTKSSFLNFTTVHAYDDAMFYVTILDITEDESIRSTDYSLSLDSELSTRHSGLLKAKKARRSLYFSIRNSGNREFTRKEGCEDLRTTYLKAGPRHISSDQPEISQGDFSKSLRSSPARYKGFPNPTYPLPPFHQSLAHNEDIGQRKTRRRRALDLTGYAFATPRQLKSESMINLLAYPPLPTSTASSQRPVSVTGD</sequence>